<reference evidence="1 2" key="1">
    <citation type="journal article" date="2023" name="Life. Sci Alliance">
        <title>Evolutionary insights into 3D genome organization and epigenetic landscape of Vigna mungo.</title>
        <authorList>
            <person name="Junaid A."/>
            <person name="Singh B."/>
            <person name="Bhatia S."/>
        </authorList>
    </citation>
    <scope>NUCLEOTIDE SEQUENCE [LARGE SCALE GENOMIC DNA]</scope>
    <source>
        <strain evidence="1">Urdbean</strain>
    </source>
</reference>
<organism evidence="1 2">
    <name type="scientific">Vigna mungo</name>
    <name type="common">Black gram</name>
    <name type="synonym">Phaseolus mungo</name>
    <dbReference type="NCBI Taxonomy" id="3915"/>
    <lineage>
        <taxon>Eukaryota</taxon>
        <taxon>Viridiplantae</taxon>
        <taxon>Streptophyta</taxon>
        <taxon>Embryophyta</taxon>
        <taxon>Tracheophyta</taxon>
        <taxon>Spermatophyta</taxon>
        <taxon>Magnoliopsida</taxon>
        <taxon>eudicotyledons</taxon>
        <taxon>Gunneridae</taxon>
        <taxon>Pentapetalae</taxon>
        <taxon>rosids</taxon>
        <taxon>fabids</taxon>
        <taxon>Fabales</taxon>
        <taxon>Fabaceae</taxon>
        <taxon>Papilionoideae</taxon>
        <taxon>50 kb inversion clade</taxon>
        <taxon>NPAAA clade</taxon>
        <taxon>indigoferoid/millettioid clade</taxon>
        <taxon>Phaseoleae</taxon>
        <taxon>Vigna</taxon>
    </lineage>
</organism>
<dbReference type="EMBL" id="CP144692">
    <property type="protein sequence ID" value="WVY97762.1"/>
    <property type="molecule type" value="Genomic_DNA"/>
</dbReference>
<evidence type="ECO:0000313" key="2">
    <source>
        <dbReference type="Proteomes" id="UP001374535"/>
    </source>
</evidence>
<proteinExistence type="predicted"/>
<gene>
    <name evidence="1" type="ORF">V8G54_029913</name>
</gene>
<feature type="non-terminal residue" evidence="1">
    <location>
        <position position="1"/>
    </location>
</feature>
<protein>
    <submittedName>
        <fullName evidence="1">Uncharacterized protein</fullName>
    </submittedName>
</protein>
<sequence>LSFLPPSPSLSFLPPSPSLSFLPPSFSLSASPSPSLRDLHDVAVLSIVLLHAHALLFPRVMGGAQESLFSLPLLSPHAQKRACNEADIFLPWPHLSRSHMSAHICSDSASPLMRQKLMLGKLFPTPGTKETVISLQ</sequence>
<evidence type="ECO:0000313" key="1">
    <source>
        <dbReference type="EMBL" id="WVY97762.1"/>
    </source>
</evidence>
<name>A0AAQ3MV75_VIGMU</name>
<accession>A0AAQ3MV75</accession>
<dbReference type="AlphaFoldDB" id="A0AAQ3MV75"/>
<keyword evidence="2" id="KW-1185">Reference proteome</keyword>
<dbReference type="Proteomes" id="UP001374535">
    <property type="component" value="Chromosome 9"/>
</dbReference>